<dbReference type="PANTHER" id="PTHR47053">
    <property type="entry name" value="MUREIN DD-ENDOPEPTIDASE MEPH-RELATED"/>
    <property type="match status" value="1"/>
</dbReference>
<keyword evidence="2" id="KW-0645">Protease</keyword>
<dbReference type="RefSeq" id="WP_236338853.1">
    <property type="nucleotide sequence ID" value="NZ_CAKMMF010000003.1"/>
</dbReference>
<dbReference type="Proteomes" id="UP000838686">
    <property type="component" value="Unassembled WGS sequence"/>
</dbReference>
<reference evidence="7" key="1">
    <citation type="submission" date="2022-01" db="EMBL/GenBank/DDBJ databases">
        <authorList>
            <person name="Criscuolo A."/>
        </authorList>
    </citation>
    <scope>NUCLEOTIDE SEQUENCE</scope>
    <source>
        <strain evidence="7">CIP111893</strain>
    </source>
</reference>
<accession>A0ABN8FYJ6</accession>
<keyword evidence="3" id="KW-0378">Hydrolase</keyword>
<organism evidence="7 8">
    <name type="scientific">Paenibacillus plantiphilus</name>
    <dbReference type="NCBI Taxonomy" id="2905650"/>
    <lineage>
        <taxon>Bacteria</taxon>
        <taxon>Bacillati</taxon>
        <taxon>Bacillota</taxon>
        <taxon>Bacilli</taxon>
        <taxon>Bacillales</taxon>
        <taxon>Paenibacillaceae</taxon>
        <taxon>Paenibacillus</taxon>
    </lineage>
</organism>
<keyword evidence="5" id="KW-0732">Signal</keyword>
<dbReference type="EMBL" id="CAKMMF010000003">
    <property type="protein sequence ID" value="CAH1194932.1"/>
    <property type="molecule type" value="Genomic_DNA"/>
</dbReference>
<evidence type="ECO:0000259" key="6">
    <source>
        <dbReference type="PROSITE" id="PS51935"/>
    </source>
</evidence>
<feature type="signal peptide" evidence="5">
    <location>
        <begin position="1"/>
        <end position="30"/>
    </location>
</feature>
<name>A0ABN8FYJ6_9BACL</name>
<evidence type="ECO:0000313" key="8">
    <source>
        <dbReference type="Proteomes" id="UP000838686"/>
    </source>
</evidence>
<evidence type="ECO:0000313" key="7">
    <source>
        <dbReference type="EMBL" id="CAH1194932.1"/>
    </source>
</evidence>
<dbReference type="PANTHER" id="PTHR47053:SF1">
    <property type="entry name" value="MUREIN DD-ENDOPEPTIDASE MEPH-RELATED"/>
    <property type="match status" value="1"/>
</dbReference>
<comment type="caution">
    <text evidence="7">The sequence shown here is derived from an EMBL/GenBank/DDBJ whole genome shotgun (WGS) entry which is preliminary data.</text>
</comment>
<keyword evidence="4" id="KW-0788">Thiol protease</keyword>
<dbReference type="InterPro" id="IPR051202">
    <property type="entry name" value="Peptidase_C40"/>
</dbReference>
<comment type="similarity">
    <text evidence="1">Belongs to the peptidase C40 family.</text>
</comment>
<feature type="domain" description="NlpC/P60" evidence="6">
    <location>
        <begin position="40"/>
        <end position="165"/>
    </location>
</feature>
<evidence type="ECO:0000256" key="2">
    <source>
        <dbReference type="ARBA" id="ARBA00022670"/>
    </source>
</evidence>
<evidence type="ECO:0000256" key="4">
    <source>
        <dbReference type="ARBA" id="ARBA00022807"/>
    </source>
</evidence>
<dbReference type="SUPFAM" id="SSF54001">
    <property type="entry name" value="Cysteine proteinases"/>
    <property type="match status" value="1"/>
</dbReference>
<keyword evidence="8" id="KW-1185">Reference proteome</keyword>
<proteinExistence type="inferred from homology"/>
<dbReference type="InterPro" id="IPR038765">
    <property type="entry name" value="Papain-like_cys_pep_sf"/>
</dbReference>
<dbReference type="Pfam" id="PF00877">
    <property type="entry name" value="NLPC_P60"/>
    <property type="match status" value="1"/>
</dbReference>
<dbReference type="PROSITE" id="PS51935">
    <property type="entry name" value="NLPC_P60"/>
    <property type="match status" value="1"/>
</dbReference>
<evidence type="ECO:0000256" key="5">
    <source>
        <dbReference type="SAM" id="SignalP"/>
    </source>
</evidence>
<protein>
    <recommendedName>
        <fullName evidence="6">NlpC/P60 domain-containing protein</fullName>
    </recommendedName>
</protein>
<evidence type="ECO:0000256" key="1">
    <source>
        <dbReference type="ARBA" id="ARBA00007074"/>
    </source>
</evidence>
<sequence length="165" mass="17694">MNMTTKKRIVRRIATIGLSAIIGLSSLAIGQAPKAEAATASVANKIISIGDNYLGVPYRFGAPSGVTYVFDCSSFTQHVFKKMGVSLPRSSKSQASRGSYVSRANLKKGDLVFFSTARTGKSIGHVAIYAGNNRILHTYGSGGVKFSSINSSHWSSHYITARRVM</sequence>
<dbReference type="Gene3D" id="3.90.1720.10">
    <property type="entry name" value="endopeptidase domain like (from Nostoc punctiforme)"/>
    <property type="match status" value="1"/>
</dbReference>
<gene>
    <name evidence="7" type="ORF">PAECIP111893_00578</name>
</gene>
<dbReference type="InterPro" id="IPR000064">
    <property type="entry name" value="NLP_P60_dom"/>
</dbReference>
<feature type="chain" id="PRO_5046491692" description="NlpC/P60 domain-containing protein" evidence="5">
    <location>
        <begin position="31"/>
        <end position="165"/>
    </location>
</feature>
<evidence type="ECO:0000256" key="3">
    <source>
        <dbReference type="ARBA" id="ARBA00022801"/>
    </source>
</evidence>